<evidence type="ECO:0000256" key="1">
    <source>
        <dbReference type="SAM" id="MobiDB-lite"/>
    </source>
</evidence>
<evidence type="ECO:0000313" key="3">
    <source>
        <dbReference type="EMBL" id="OAJ57663.1"/>
    </source>
</evidence>
<evidence type="ECO:0000313" key="6">
    <source>
        <dbReference type="Proteomes" id="UP000078116"/>
    </source>
</evidence>
<keyword evidence="5" id="KW-1185">Reference proteome</keyword>
<protein>
    <recommendedName>
        <fullName evidence="7">Lipoprotein</fullName>
    </recommendedName>
</protein>
<feature type="signal peptide" evidence="2">
    <location>
        <begin position="1"/>
        <end position="20"/>
    </location>
</feature>
<sequence length="302" mass="29760">MNMNYKATLALSLLASLVLAACGGGGGGDSSSAAPASSSASTPSAASTPAASTPAAASAPAAASSPALSGEPLPSLTSPQAGSAATSGNGIEGLWTSTFGADKTSAFIDPQGNISALNSVGTFVLSEMFGVVATTAPNWTLTSGLQYNGGVYYTTTSGSGTFAAKQTFTGSYVYNGNTVSLAWNYDAANALAVTQSSVAGTWTQTGSSLTIANDGTLSGTMSNCPVSGTLLLTTPSSSKNLFTLTVTGTSASCALAAGTTYTGNAAIAFLPITGSTLYSRSIIYLIKSANNATVAYGQVKKQ</sequence>
<feature type="compositionally biased region" description="Low complexity" evidence="1">
    <location>
        <begin position="30"/>
        <end position="76"/>
    </location>
</feature>
<feature type="region of interest" description="Disordered" evidence="1">
    <location>
        <begin position="30"/>
        <end position="87"/>
    </location>
</feature>
<proteinExistence type="predicted"/>
<feature type="compositionally biased region" description="Polar residues" evidence="1">
    <location>
        <begin position="77"/>
        <end position="87"/>
    </location>
</feature>
<evidence type="ECO:0000313" key="5">
    <source>
        <dbReference type="Proteomes" id="UP000077961"/>
    </source>
</evidence>
<organism evidence="3 6">
    <name type="scientific">Paraburkholderia ginsengiterrae</name>
    <dbReference type="NCBI Taxonomy" id="1462993"/>
    <lineage>
        <taxon>Bacteria</taxon>
        <taxon>Pseudomonadati</taxon>
        <taxon>Pseudomonadota</taxon>
        <taxon>Betaproteobacteria</taxon>
        <taxon>Burkholderiales</taxon>
        <taxon>Burkholderiaceae</taxon>
        <taxon>Paraburkholderia</taxon>
    </lineage>
</organism>
<dbReference type="Proteomes" id="UP000078116">
    <property type="component" value="Unassembled WGS sequence"/>
</dbReference>
<dbReference type="AlphaFoldDB" id="A0A1A9N4E0"/>
<reference evidence="5 6" key="1">
    <citation type="submission" date="2016-04" db="EMBL/GenBank/DDBJ databases">
        <title>Reclassification of Paraburkholderia panaciterrae (Farh et al. 2015) Dobritsa &amp; Samadpour 2016 as a later homotypic synonym of Paraburkholderia ginsengiterrae (Farh et al. 2015) Dobritsa &amp; Samadpour 2016.</title>
        <authorList>
            <person name="Dobritsa A.P."/>
            <person name="Kutumbaka K."/>
            <person name="Samadpour M."/>
        </authorList>
    </citation>
    <scope>NUCLEOTIDE SEQUENCE [LARGE SCALE GENOMIC DNA]</scope>
    <source>
        <strain evidence="3 6">DCY85</strain>
        <strain evidence="4 5">DCY85-1</strain>
    </source>
</reference>
<comment type="caution">
    <text evidence="3">The sequence shown here is derived from an EMBL/GenBank/DDBJ whole genome shotgun (WGS) entry which is preliminary data.</text>
</comment>
<name>A0A1A9N4E0_9BURK</name>
<feature type="chain" id="PRO_5008393545" description="Lipoprotein" evidence="2">
    <location>
        <begin position="21"/>
        <end position="302"/>
    </location>
</feature>
<dbReference type="Proteomes" id="UP000077961">
    <property type="component" value="Unassembled WGS sequence"/>
</dbReference>
<keyword evidence="2" id="KW-0732">Signal</keyword>
<evidence type="ECO:0008006" key="7">
    <source>
        <dbReference type="Google" id="ProtNLM"/>
    </source>
</evidence>
<dbReference type="EMBL" id="LXKA01000327">
    <property type="protein sequence ID" value="OAJ57663.1"/>
    <property type="molecule type" value="Genomic_DNA"/>
</dbReference>
<evidence type="ECO:0000313" key="4">
    <source>
        <dbReference type="EMBL" id="OAJ58511.1"/>
    </source>
</evidence>
<dbReference type="EMBL" id="LXJZ01000176">
    <property type="protein sequence ID" value="OAJ58511.1"/>
    <property type="molecule type" value="Genomic_DNA"/>
</dbReference>
<evidence type="ECO:0000256" key="2">
    <source>
        <dbReference type="SAM" id="SignalP"/>
    </source>
</evidence>
<dbReference type="PROSITE" id="PS51257">
    <property type="entry name" value="PROKAR_LIPOPROTEIN"/>
    <property type="match status" value="1"/>
</dbReference>
<accession>A0A1A9N4E0</accession>
<gene>
    <name evidence="4" type="ORF">A6V36_04590</name>
    <name evidence="3" type="ORF">A6V37_04555</name>
</gene>
<dbReference type="OrthoDB" id="8962348at2"/>